<comment type="caution">
    <text evidence="2">The sequence shown here is derived from an EMBL/GenBank/DDBJ whole genome shotgun (WGS) entry which is preliminary data.</text>
</comment>
<dbReference type="EMBL" id="CAJVQB010085948">
    <property type="protein sequence ID" value="CAG8847029.1"/>
    <property type="molecule type" value="Genomic_DNA"/>
</dbReference>
<feature type="non-terminal residue" evidence="2">
    <location>
        <position position="1"/>
    </location>
</feature>
<reference evidence="2 3" key="1">
    <citation type="submission" date="2021-06" db="EMBL/GenBank/DDBJ databases">
        <authorList>
            <person name="Kallberg Y."/>
            <person name="Tangrot J."/>
            <person name="Rosling A."/>
        </authorList>
    </citation>
    <scope>NUCLEOTIDE SEQUENCE [LARGE SCALE GENOMIC DNA]</scope>
    <source>
        <strain evidence="2 3">120-4 pot B 10/14</strain>
    </source>
</reference>
<gene>
    <name evidence="2" type="ORF">GMARGA_LOCUS38455</name>
</gene>
<sequence>SDEDKLASAIKKSSVNKEELQRIDLISKIKELPDKEIAPANCLISLMRYSKGPNKGDIISPYLQQKMHNHLVQTLYKRHNTHKFLKESNLRLQKENKKLDRKIRHLLSQFTDEEFCKKVKSVFKADKKNYTSNTIWLAAKISQ</sequence>
<evidence type="ECO:0000313" key="3">
    <source>
        <dbReference type="Proteomes" id="UP000789901"/>
    </source>
</evidence>
<keyword evidence="3" id="KW-1185">Reference proteome</keyword>
<evidence type="ECO:0000256" key="1">
    <source>
        <dbReference type="SAM" id="Coils"/>
    </source>
</evidence>
<organism evidence="2 3">
    <name type="scientific">Gigaspora margarita</name>
    <dbReference type="NCBI Taxonomy" id="4874"/>
    <lineage>
        <taxon>Eukaryota</taxon>
        <taxon>Fungi</taxon>
        <taxon>Fungi incertae sedis</taxon>
        <taxon>Mucoromycota</taxon>
        <taxon>Glomeromycotina</taxon>
        <taxon>Glomeromycetes</taxon>
        <taxon>Diversisporales</taxon>
        <taxon>Gigasporaceae</taxon>
        <taxon>Gigaspora</taxon>
    </lineage>
</organism>
<keyword evidence="1" id="KW-0175">Coiled coil</keyword>
<evidence type="ECO:0000313" key="2">
    <source>
        <dbReference type="EMBL" id="CAG8847029.1"/>
    </source>
</evidence>
<feature type="non-terminal residue" evidence="2">
    <location>
        <position position="143"/>
    </location>
</feature>
<name>A0ABN7X3A8_GIGMA</name>
<protein>
    <submittedName>
        <fullName evidence="2">11748_t:CDS:1</fullName>
    </submittedName>
</protein>
<accession>A0ABN7X3A8</accession>
<feature type="coiled-coil region" evidence="1">
    <location>
        <begin position="82"/>
        <end position="109"/>
    </location>
</feature>
<proteinExistence type="predicted"/>
<dbReference type="Proteomes" id="UP000789901">
    <property type="component" value="Unassembled WGS sequence"/>
</dbReference>